<protein>
    <recommendedName>
        <fullName evidence="2">UPF0125 protein SIN8267_02338</fullName>
    </recommendedName>
</protein>
<comment type="caution">
    <text evidence="3">The sequence shown here is derived from an EMBL/GenBank/DDBJ whole genome shotgun (WGS) entry which is preliminary data.</text>
</comment>
<gene>
    <name evidence="3" type="ORF">SIN8267_02338</name>
</gene>
<evidence type="ECO:0000313" key="3">
    <source>
        <dbReference type="EMBL" id="CAH0992221.1"/>
    </source>
</evidence>
<dbReference type="HAMAP" id="MF_00460">
    <property type="entry name" value="UPF0125_RnfH"/>
    <property type="match status" value="1"/>
</dbReference>
<reference evidence="3" key="1">
    <citation type="submission" date="2021-12" db="EMBL/GenBank/DDBJ databases">
        <authorList>
            <person name="Rodrigo-Torres L."/>
            <person name="Arahal R. D."/>
            <person name="Lucena T."/>
        </authorList>
    </citation>
    <scope>NUCLEOTIDE SEQUENCE</scope>
    <source>
        <strain evidence="3">CECT 8267</strain>
    </source>
</reference>
<dbReference type="Gene3D" id="3.10.20.280">
    <property type="entry name" value="RnfH-like"/>
    <property type="match status" value="1"/>
</dbReference>
<dbReference type="Pfam" id="PF03658">
    <property type="entry name" value="Ub-RnfH"/>
    <property type="match status" value="1"/>
</dbReference>
<evidence type="ECO:0000256" key="2">
    <source>
        <dbReference type="HAMAP-Rule" id="MF_00460"/>
    </source>
</evidence>
<dbReference type="PANTHER" id="PTHR37483">
    <property type="entry name" value="UPF0125 PROTEIN RATB"/>
    <property type="match status" value="1"/>
</dbReference>
<dbReference type="EMBL" id="CAKLPX010000002">
    <property type="protein sequence ID" value="CAH0992221.1"/>
    <property type="molecule type" value="Genomic_DNA"/>
</dbReference>
<dbReference type="PANTHER" id="PTHR37483:SF1">
    <property type="entry name" value="UPF0125 PROTEIN RATB"/>
    <property type="match status" value="1"/>
</dbReference>
<name>A0ABM9AGS0_9GAMM</name>
<organism evidence="3 4">
    <name type="scientific">Sinobacterium norvegicum</name>
    <dbReference type="NCBI Taxonomy" id="1641715"/>
    <lineage>
        <taxon>Bacteria</taxon>
        <taxon>Pseudomonadati</taxon>
        <taxon>Pseudomonadota</taxon>
        <taxon>Gammaproteobacteria</taxon>
        <taxon>Cellvibrionales</taxon>
        <taxon>Spongiibacteraceae</taxon>
        <taxon>Sinobacterium</taxon>
    </lineage>
</organism>
<dbReference type="InterPro" id="IPR037021">
    <property type="entry name" value="RnfH_sf"/>
</dbReference>
<dbReference type="RefSeq" id="WP_237444912.1">
    <property type="nucleotide sequence ID" value="NZ_CAKLPX010000002.1"/>
</dbReference>
<keyword evidence="4" id="KW-1185">Reference proteome</keyword>
<evidence type="ECO:0000313" key="4">
    <source>
        <dbReference type="Proteomes" id="UP000838100"/>
    </source>
</evidence>
<proteinExistence type="inferred from homology"/>
<dbReference type="InterPro" id="IPR005346">
    <property type="entry name" value="RnfH"/>
</dbReference>
<dbReference type="InterPro" id="IPR016155">
    <property type="entry name" value="Mopterin_synth/thiamin_S_b"/>
</dbReference>
<sequence length="93" mass="10256">MKIEVSYALPHQQRIFSLDVEPGTTARQAVEQAGVEKVFDGVDVSAAKLGVFGKGVKADYQVKEGDRVEIYRPLIADPKEVRKKRAEKAKAAK</sequence>
<comment type="similarity">
    <text evidence="1 2">Belongs to the UPF0125 (RnfH) family.</text>
</comment>
<dbReference type="NCBIfam" id="NF002490">
    <property type="entry name" value="PRK01777.1"/>
    <property type="match status" value="1"/>
</dbReference>
<accession>A0ABM9AGS0</accession>
<evidence type="ECO:0000256" key="1">
    <source>
        <dbReference type="ARBA" id="ARBA00010645"/>
    </source>
</evidence>
<dbReference type="Proteomes" id="UP000838100">
    <property type="component" value="Unassembled WGS sequence"/>
</dbReference>
<dbReference type="SUPFAM" id="SSF54285">
    <property type="entry name" value="MoaD/ThiS"/>
    <property type="match status" value="1"/>
</dbReference>